<dbReference type="AlphaFoldDB" id="A0A7G2DSN0"/>
<reference evidence="1 2" key="1">
    <citation type="submission" date="2020-09" db="EMBL/GenBank/DDBJ databases">
        <authorList>
            <person name="Ashkenazy H."/>
        </authorList>
    </citation>
    <scope>NUCLEOTIDE SEQUENCE [LARGE SCALE GENOMIC DNA]</scope>
    <source>
        <strain evidence="2">cv. Cdm-0</strain>
    </source>
</reference>
<sequence>MHSHNYRVSVPLDQVLVLLGNFQSEVDIGAQMELPWRLRSLFFPSPAMGACLTLSFSCDQVVNQISQGLCINLPLDSEIAIRDEELVIKYQEEEWLERVEWDNEATRLRFLPFFKFFGPEWQVSYVR</sequence>
<protein>
    <submittedName>
        <fullName evidence="1">(thale cress) hypothetical protein</fullName>
    </submittedName>
</protein>
<dbReference type="Proteomes" id="UP000516314">
    <property type="component" value="Chromosome 1"/>
</dbReference>
<gene>
    <name evidence="1" type="ORF">AT9943_LOCUS1049</name>
</gene>
<evidence type="ECO:0000313" key="1">
    <source>
        <dbReference type="EMBL" id="CAD5312505.1"/>
    </source>
</evidence>
<proteinExistence type="predicted"/>
<evidence type="ECO:0000313" key="2">
    <source>
        <dbReference type="Proteomes" id="UP000516314"/>
    </source>
</evidence>
<accession>A0A7G2DSN0</accession>
<dbReference type="EMBL" id="LR881466">
    <property type="protein sequence ID" value="CAD5312505.1"/>
    <property type="molecule type" value="Genomic_DNA"/>
</dbReference>
<name>A0A7G2DSN0_ARATH</name>
<organism evidence="1 2">
    <name type="scientific">Arabidopsis thaliana</name>
    <name type="common">Mouse-ear cress</name>
    <dbReference type="NCBI Taxonomy" id="3702"/>
    <lineage>
        <taxon>Eukaryota</taxon>
        <taxon>Viridiplantae</taxon>
        <taxon>Streptophyta</taxon>
        <taxon>Embryophyta</taxon>
        <taxon>Tracheophyta</taxon>
        <taxon>Spermatophyta</taxon>
        <taxon>Magnoliopsida</taxon>
        <taxon>eudicotyledons</taxon>
        <taxon>Gunneridae</taxon>
        <taxon>Pentapetalae</taxon>
        <taxon>rosids</taxon>
        <taxon>malvids</taxon>
        <taxon>Brassicales</taxon>
        <taxon>Brassicaceae</taxon>
        <taxon>Camelineae</taxon>
        <taxon>Arabidopsis</taxon>
    </lineage>
</organism>